<dbReference type="AlphaFoldDB" id="A0A1H8RXZ5"/>
<reference evidence="4 5" key="1">
    <citation type="submission" date="2016-10" db="EMBL/GenBank/DDBJ databases">
        <authorList>
            <person name="de Groot N.N."/>
        </authorList>
    </citation>
    <scope>NUCLEOTIDE SEQUENCE [LARGE SCALE GENOMIC DNA]</scope>
    <source>
        <strain evidence="4 5">DSM 27842</strain>
    </source>
</reference>
<feature type="chain" id="PRO_5011525706" evidence="2">
    <location>
        <begin position="23"/>
        <end position="533"/>
    </location>
</feature>
<feature type="signal peptide" evidence="2">
    <location>
        <begin position="1"/>
        <end position="22"/>
    </location>
</feature>
<dbReference type="STRING" id="569882.SAMN04490248_11036"/>
<feature type="domain" description="Peptidoglycan binding-like" evidence="3">
    <location>
        <begin position="479"/>
        <end position="527"/>
    </location>
</feature>
<evidence type="ECO:0000313" key="5">
    <source>
        <dbReference type="Proteomes" id="UP000198893"/>
    </source>
</evidence>
<name>A0A1H8RXZ5_9RHOB</name>
<dbReference type="OrthoDB" id="8092964at2"/>
<sequence>MRFITAILAAGMMLVLGGTAQARDMALVIVNEVGDARMSDRARYEARLREAGFTVLTGRNQSTAELNDTAGEFANAVGKGADRVLILVIGRVVSDERSSWLLGEDTARPERLNLDRQGLPLDALADLLAGFQGRAVLMVGESRAAFDTGFGLRTDAETMEVPNGVTFLRGDAPAMEGALVEVLRPGRSLAAMSDALPGRVEASGFVPDHLGFDGGAVADPEQPGDGGENAYWNAVRDIGGDDALRAYLRRYPDGRYVAEARRILKGEADTRERDQDAREREKEERARATEARLGLSAQDRRQIQADLKLLGFDPRGVDGVFGPGSRAAIAAWQRANNAPETSYLTIDQVARIERQAAGRREDLRAEREREDRAYWRQTGADGSPQGLRAYLERYPEGIFASEARTQLEKVEREAREAAWRQAEQRGTAEAYRVFLDRFPEGPHSEEAQRRLERIQVEEQRGKDRREEEQVMSSPVLRALVETRLMSLGFNPGQIDGKFDEATRRAIAGFQRQRGIVPTGYLSRRTGELLLPQR</sequence>
<dbReference type="EMBL" id="FODS01000010">
    <property type="protein sequence ID" value="SEO71321.1"/>
    <property type="molecule type" value="Genomic_DNA"/>
</dbReference>
<feature type="domain" description="Peptidoglycan binding-like" evidence="3">
    <location>
        <begin position="297"/>
        <end position="349"/>
    </location>
</feature>
<dbReference type="SUPFAM" id="SSF47090">
    <property type="entry name" value="PGBD-like"/>
    <property type="match status" value="2"/>
</dbReference>
<keyword evidence="2" id="KW-0732">Signal</keyword>
<dbReference type="InterPro" id="IPR036366">
    <property type="entry name" value="PGBDSf"/>
</dbReference>
<proteinExistence type="predicted"/>
<feature type="region of interest" description="Disordered" evidence="1">
    <location>
        <begin position="268"/>
        <end position="289"/>
    </location>
</feature>
<evidence type="ECO:0000259" key="3">
    <source>
        <dbReference type="Pfam" id="PF01471"/>
    </source>
</evidence>
<keyword evidence="5" id="KW-1185">Reference proteome</keyword>
<evidence type="ECO:0000313" key="4">
    <source>
        <dbReference type="EMBL" id="SEO71321.1"/>
    </source>
</evidence>
<dbReference type="Pfam" id="PF01471">
    <property type="entry name" value="PG_binding_1"/>
    <property type="match status" value="2"/>
</dbReference>
<gene>
    <name evidence="4" type="ORF">SAMN04490248_11036</name>
</gene>
<dbReference type="Gene3D" id="1.10.101.10">
    <property type="entry name" value="PGBD-like superfamily/PGBD"/>
    <property type="match status" value="2"/>
</dbReference>
<dbReference type="InterPro" id="IPR002477">
    <property type="entry name" value="Peptidoglycan-bd-like"/>
</dbReference>
<evidence type="ECO:0000256" key="1">
    <source>
        <dbReference type="SAM" id="MobiDB-lite"/>
    </source>
</evidence>
<protein>
    <submittedName>
        <fullName evidence="4">Putative peptidoglycan binding domain-containing protein</fullName>
    </submittedName>
</protein>
<dbReference type="InterPro" id="IPR036365">
    <property type="entry name" value="PGBD-like_sf"/>
</dbReference>
<dbReference type="Proteomes" id="UP000198893">
    <property type="component" value="Unassembled WGS sequence"/>
</dbReference>
<accession>A0A1H8RXZ5</accession>
<dbReference type="RefSeq" id="WP_139196149.1">
    <property type="nucleotide sequence ID" value="NZ_FODS01000010.1"/>
</dbReference>
<evidence type="ECO:0000256" key="2">
    <source>
        <dbReference type="SAM" id="SignalP"/>
    </source>
</evidence>
<organism evidence="4 5">
    <name type="scientific">Salinihabitans flavidus</name>
    <dbReference type="NCBI Taxonomy" id="569882"/>
    <lineage>
        <taxon>Bacteria</taxon>
        <taxon>Pseudomonadati</taxon>
        <taxon>Pseudomonadota</taxon>
        <taxon>Alphaproteobacteria</taxon>
        <taxon>Rhodobacterales</taxon>
        <taxon>Roseobacteraceae</taxon>
        <taxon>Salinihabitans</taxon>
    </lineage>
</organism>